<keyword evidence="5" id="KW-0809">Transit peptide</keyword>
<dbReference type="InterPro" id="IPR010487">
    <property type="entry name" value="NGRN/Rrg9"/>
</dbReference>
<dbReference type="EMBL" id="NJET01000085">
    <property type="protein sequence ID" value="PHH61990.1"/>
    <property type="molecule type" value="Genomic_DNA"/>
</dbReference>
<reference evidence="7 8" key="1">
    <citation type="submission" date="2017-06" db="EMBL/GenBank/DDBJ databases">
        <title>Ant-infecting Ophiocordyceps genomes reveal a high diversity of potential behavioral manipulation genes and a possible major role for enterotoxins.</title>
        <authorList>
            <person name="De Bekker C."/>
            <person name="Evans H.C."/>
            <person name="Brachmann A."/>
            <person name="Hughes D.P."/>
        </authorList>
    </citation>
    <scope>NUCLEOTIDE SEQUENCE [LARGE SCALE GENOMIC DNA]</scope>
    <source>
        <strain evidence="7 8">Map64</strain>
    </source>
</reference>
<evidence type="ECO:0000256" key="4">
    <source>
        <dbReference type="ARBA" id="ARBA00013566"/>
    </source>
</evidence>
<dbReference type="AlphaFoldDB" id="A0A2C5Y3K0"/>
<comment type="function">
    <text evidence="1">Required for respiratory activity and maintenance and expression of the mitochondrial genome.</text>
</comment>
<evidence type="ECO:0000256" key="5">
    <source>
        <dbReference type="ARBA" id="ARBA00022946"/>
    </source>
</evidence>
<proteinExistence type="inferred from homology"/>
<comment type="caution">
    <text evidence="7">The sequence shown here is derived from an EMBL/GenBank/DDBJ whole genome shotgun (WGS) entry which is preliminary data.</text>
</comment>
<evidence type="ECO:0000256" key="6">
    <source>
        <dbReference type="SAM" id="MobiDB-lite"/>
    </source>
</evidence>
<accession>A0A2C5Y3K0</accession>
<comment type="similarity">
    <text evidence="3">Belongs to the RRG9 family.</text>
</comment>
<feature type="compositionally biased region" description="Basic and acidic residues" evidence="6">
    <location>
        <begin position="145"/>
        <end position="170"/>
    </location>
</feature>
<dbReference type="PANTHER" id="PTHR13475:SF3">
    <property type="entry name" value="NEUGRIN"/>
    <property type="match status" value="1"/>
</dbReference>
<sequence length="191" mass="22579">MPEWKKQKEALKVKFPEGWRPLRRLSPDAMKGVRALHAQLPDVYTTEVLANRFMVSPEAIRRILKSKWEPTLKEEEDRRRRWYERGKQVWEVKAALGIKPPRKWRAEGIVRDADYHRRRRSAIEYEKLLEAREIEEYQSQYQEDREAQRLAADDMAGRGKELGQDLRGDACQEASEEVGEEAWKRASEEAS</sequence>
<dbReference type="STRING" id="1399860.A0A2C5Y3K0"/>
<comment type="subcellular location">
    <subcellularLocation>
        <location evidence="2">Mitochondrion</location>
    </subcellularLocation>
</comment>
<dbReference type="Proteomes" id="UP000226192">
    <property type="component" value="Unassembled WGS sequence"/>
</dbReference>
<organism evidence="7 8">
    <name type="scientific">Ophiocordyceps australis</name>
    <dbReference type="NCBI Taxonomy" id="1399860"/>
    <lineage>
        <taxon>Eukaryota</taxon>
        <taxon>Fungi</taxon>
        <taxon>Dikarya</taxon>
        <taxon>Ascomycota</taxon>
        <taxon>Pezizomycotina</taxon>
        <taxon>Sordariomycetes</taxon>
        <taxon>Hypocreomycetidae</taxon>
        <taxon>Hypocreales</taxon>
        <taxon>Ophiocordycipitaceae</taxon>
        <taxon>Ophiocordyceps</taxon>
    </lineage>
</organism>
<evidence type="ECO:0000256" key="2">
    <source>
        <dbReference type="ARBA" id="ARBA00004173"/>
    </source>
</evidence>
<dbReference type="OrthoDB" id="5578174at2759"/>
<dbReference type="PANTHER" id="PTHR13475">
    <property type="entry name" value="NEUGRIN"/>
    <property type="match status" value="1"/>
</dbReference>
<evidence type="ECO:0000313" key="8">
    <source>
        <dbReference type="Proteomes" id="UP000226192"/>
    </source>
</evidence>
<evidence type="ECO:0000256" key="3">
    <source>
        <dbReference type="ARBA" id="ARBA00010895"/>
    </source>
</evidence>
<evidence type="ECO:0000313" key="7">
    <source>
        <dbReference type="EMBL" id="PHH61990.1"/>
    </source>
</evidence>
<keyword evidence="8" id="KW-1185">Reference proteome</keyword>
<gene>
    <name evidence="7" type="ORF">CDD81_7681</name>
</gene>
<protein>
    <recommendedName>
        <fullName evidence="4">Required for respiratory growth protein 9, mitochondrial</fullName>
    </recommendedName>
</protein>
<dbReference type="GO" id="GO:0005739">
    <property type="term" value="C:mitochondrion"/>
    <property type="evidence" value="ECO:0007669"/>
    <property type="project" value="UniProtKB-SubCell"/>
</dbReference>
<feature type="compositionally biased region" description="Basic and acidic residues" evidence="6">
    <location>
        <begin position="181"/>
        <end position="191"/>
    </location>
</feature>
<name>A0A2C5Y3K0_9HYPO</name>
<dbReference type="Pfam" id="PF06413">
    <property type="entry name" value="Neugrin"/>
    <property type="match status" value="1"/>
</dbReference>
<dbReference type="GO" id="GO:0005634">
    <property type="term" value="C:nucleus"/>
    <property type="evidence" value="ECO:0007669"/>
    <property type="project" value="TreeGrafter"/>
</dbReference>
<evidence type="ECO:0000256" key="1">
    <source>
        <dbReference type="ARBA" id="ARBA00003548"/>
    </source>
</evidence>
<feature type="region of interest" description="Disordered" evidence="6">
    <location>
        <begin position="145"/>
        <end position="191"/>
    </location>
</feature>